<evidence type="ECO:0000313" key="2">
    <source>
        <dbReference type="Proteomes" id="UP000268162"/>
    </source>
</evidence>
<dbReference type="Gene3D" id="3.40.50.150">
    <property type="entry name" value="Vaccinia Virus protein VP39"/>
    <property type="match status" value="1"/>
</dbReference>
<dbReference type="AlphaFoldDB" id="A0A4P9ZNG7"/>
<dbReference type="Pfam" id="PF10294">
    <property type="entry name" value="Methyltransf_16"/>
    <property type="match status" value="1"/>
</dbReference>
<dbReference type="STRING" id="215637.A0A4P9ZNG7"/>
<sequence>MDPAQILVNCQHNVSLNQPLLSEAVDPPYALVGLDWGKYDPALARLASRPVDLIIGADCFYNSQDFEDLLSVVAFLLDAHPRAYFLTMYQERSASRNIHNLLLRWQLKGVLVPFGAEVPSSEGSSENTRVARCPGLSETDEIVRWNATYDSAGAGFEILRIERL</sequence>
<evidence type="ECO:0008006" key="3">
    <source>
        <dbReference type="Google" id="ProtNLM"/>
    </source>
</evidence>
<dbReference type="InterPro" id="IPR029063">
    <property type="entry name" value="SAM-dependent_MTases_sf"/>
</dbReference>
<protein>
    <recommendedName>
        <fullName evidence="3">Methyltransferase-domain-containing protein</fullName>
    </recommendedName>
</protein>
<proteinExistence type="predicted"/>
<evidence type="ECO:0000313" key="1">
    <source>
        <dbReference type="EMBL" id="RKP33850.1"/>
    </source>
</evidence>
<organism evidence="1 2">
    <name type="scientific">Dimargaris cristalligena</name>
    <dbReference type="NCBI Taxonomy" id="215637"/>
    <lineage>
        <taxon>Eukaryota</taxon>
        <taxon>Fungi</taxon>
        <taxon>Fungi incertae sedis</taxon>
        <taxon>Zoopagomycota</taxon>
        <taxon>Kickxellomycotina</taxon>
        <taxon>Dimargaritomycetes</taxon>
        <taxon>Dimargaritales</taxon>
        <taxon>Dimargaritaceae</taxon>
        <taxon>Dimargaris</taxon>
    </lineage>
</organism>
<dbReference type="InterPro" id="IPR019410">
    <property type="entry name" value="Methyltransf_16"/>
</dbReference>
<dbReference type="Proteomes" id="UP000268162">
    <property type="component" value="Unassembled WGS sequence"/>
</dbReference>
<keyword evidence="2" id="KW-1185">Reference proteome</keyword>
<accession>A0A4P9ZNG7</accession>
<dbReference type="EMBL" id="ML003516">
    <property type="protein sequence ID" value="RKP33850.1"/>
    <property type="molecule type" value="Genomic_DNA"/>
</dbReference>
<name>A0A4P9ZNG7_9FUNG</name>
<reference evidence="2" key="1">
    <citation type="journal article" date="2018" name="Nat. Microbiol.">
        <title>Leveraging single-cell genomics to expand the fungal tree of life.</title>
        <authorList>
            <person name="Ahrendt S.R."/>
            <person name="Quandt C.A."/>
            <person name="Ciobanu D."/>
            <person name="Clum A."/>
            <person name="Salamov A."/>
            <person name="Andreopoulos B."/>
            <person name="Cheng J.F."/>
            <person name="Woyke T."/>
            <person name="Pelin A."/>
            <person name="Henrissat B."/>
            <person name="Reynolds N.K."/>
            <person name="Benny G.L."/>
            <person name="Smith M.E."/>
            <person name="James T.Y."/>
            <person name="Grigoriev I.V."/>
        </authorList>
    </citation>
    <scope>NUCLEOTIDE SEQUENCE [LARGE SCALE GENOMIC DNA]</scope>
    <source>
        <strain evidence="2">RSA 468</strain>
    </source>
</reference>
<gene>
    <name evidence="1" type="ORF">BJ085DRAFT_38726</name>
</gene>